<sequence>MAKEGPNWEGLLKWSLSHSDGNGSSPQLSEEDRKWFMEAMQSQTVDVVKRMKEITLVMQTPDQVLESHGVTPQDIEDMLDELQEHVESIDMANDLHSIGGLVPLLGYLKNSHANIRQKAAEVVSMIVQNNPRGQQLVMEANGLEQLLSNFTLDPDVLVRTKALGAISSLIRHNKPGISAFRLANGYAALRDALSSGDVRFQRKALNLIHYLLNENRSECRIVTELGFPHILMNLASSEVADVREAALRGLLDLAQDRLGKLDSIPNEEYDRLKKILQERIKEIGKMSAEDLGAAKEERQLVDSLWSACYNEPSSLREKGLLVLPGEDAPLPDVASKHFEPPLRAWAANQNPDTKPSSEKKESSLLIGPGQSTDNAS</sequence>
<dbReference type="InterPro" id="IPR034085">
    <property type="entry name" value="TOG"/>
</dbReference>
<dbReference type="PANTHER" id="PTHR19316">
    <property type="entry name" value="PROTEIN FOLDING REGULATOR"/>
    <property type="match status" value="1"/>
</dbReference>
<proteinExistence type="predicted"/>
<evidence type="ECO:0000313" key="4">
    <source>
        <dbReference type="EMBL" id="CAI9760774.1"/>
    </source>
</evidence>
<evidence type="ECO:0000313" key="5">
    <source>
        <dbReference type="Proteomes" id="UP000834106"/>
    </source>
</evidence>
<dbReference type="SUPFAM" id="SSF48371">
    <property type="entry name" value="ARM repeat"/>
    <property type="match status" value="1"/>
</dbReference>
<keyword evidence="1" id="KW-0677">Repeat</keyword>
<protein>
    <recommendedName>
        <fullName evidence="3">TOG domain-containing protein</fullName>
    </recommendedName>
</protein>
<dbReference type="EMBL" id="OU503040">
    <property type="protein sequence ID" value="CAI9760774.1"/>
    <property type="molecule type" value="Genomic_DNA"/>
</dbReference>
<keyword evidence="5" id="KW-1185">Reference proteome</keyword>
<feature type="domain" description="TOG" evidence="3">
    <location>
        <begin position="46"/>
        <end position="289"/>
    </location>
</feature>
<dbReference type="AlphaFoldDB" id="A0AAD1Z147"/>
<dbReference type="InterPro" id="IPR011989">
    <property type="entry name" value="ARM-like"/>
</dbReference>
<reference evidence="4" key="1">
    <citation type="submission" date="2023-05" db="EMBL/GenBank/DDBJ databases">
        <authorList>
            <person name="Huff M."/>
        </authorList>
    </citation>
    <scope>NUCLEOTIDE SEQUENCE</scope>
</reference>
<dbReference type="SMART" id="SM01349">
    <property type="entry name" value="TOG"/>
    <property type="match status" value="1"/>
</dbReference>
<evidence type="ECO:0000259" key="3">
    <source>
        <dbReference type="SMART" id="SM01349"/>
    </source>
</evidence>
<dbReference type="Gene3D" id="1.25.10.10">
    <property type="entry name" value="Leucine-rich Repeat Variant"/>
    <property type="match status" value="1"/>
</dbReference>
<evidence type="ECO:0000256" key="2">
    <source>
        <dbReference type="SAM" id="MobiDB-lite"/>
    </source>
</evidence>
<dbReference type="Proteomes" id="UP000834106">
    <property type="component" value="Chromosome 5"/>
</dbReference>
<dbReference type="GO" id="GO:0005783">
    <property type="term" value="C:endoplasmic reticulum"/>
    <property type="evidence" value="ECO:0007669"/>
    <property type="project" value="TreeGrafter"/>
</dbReference>
<dbReference type="InterPro" id="IPR016024">
    <property type="entry name" value="ARM-type_fold"/>
</dbReference>
<dbReference type="GO" id="GO:0000774">
    <property type="term" value="F:adenyl-nucleotide exchange factor activity"/>
    <property type="evidence" value="ECO:0007669"/>
    <property type="project" value="TreeGrafter"/>
</dbReference>
<dbReference type="InterPro" id="IPR013918">
    <property type="entry name" value="Nucleotide_exch_fac_Fes1"/>
</dbReference>
<dbReference type="Pfam" id="PF08609">
    <property type="entry name" value="Fes1"/>
    <property type="match status" value="1"/>
</dbReference>
<dbReference type="InterPro" id="IPR050693">
    <property type="entry name" value="Hsp70_NEF-Inhibitors"/>
</dbReference>
<dbReference type="PANTHER" id="PTHR19316:SF18">
    <property type="entry name" value="HSP70-BINDING PROTEIN 1"/>
    <property type="match status" value="1"/>
</dbReference>
<organism evidence="4 5">
    <name type="scientific">Fraxinus pennsylvanica</name>
    <dbReference type="NCBI Taxonomy" id="56036"/>
    <lineage>
        <taxon>Eukaryota</taxon>
        <taxon>Viridiplantae</taxon>
        <taxon>Streptophyta</taxon>
        <taxon>Embryophyta</taxon>
        <taxon>Tracheophyta</taxon>
        <taxon>Spermatophyta</taxon>
        <taxon>Magnoliopsida</taxon>
        <taxon>eudicotyledons</taxon>
        <taxon>Gunneridae</taxon>
        <taxon>Pentapetalae</taxon>
        <taxon>asterids</taxon>
        <taxon>lamiids</taxon>
        <taxon>Lamiales</taxon>
        <taxon>Oleaceae</taxon>
        <taxon>Oleeae</taxon>
        <taxon>Fraxinus</taxon>
    </lineage>
</organism>
<name>A0AAD1Z147_9LAMI</name>
<gene>
    <name evidence="4" type="ORF">FPE_LOCUS8204</name>
</gene>
<accession>A0AAD1Z147</accession>
<dbReference type="FunFam" id="1.25.10.10:FF:000157">
    <property type="entry name" value="Hsp70-binding protein 1"/>
    <property type="match status" value="1"/>
</dbReference>
<feature type="region of interest" description="Disordered" evidence="2">
    <location>
        <begin position="341"/>
        <end position="376"/>
    </location>
</feature>
<evidence type="ECO:0000256" key="1">
    <source>
        <dbReference type="ARBA" id="ARBA00022737"/>
    </source>
</evidence>